<gene>
    <name evidence="1" type="ORF">Tci_911578</name>
</gene>
<proteinExistence type="predicted"/>
<protein>
    <submittedName>
        <fullName evidence="1">Uncharacterized protein</fullName>
    </submittedName>
</protein>
<sequence>SSVKNFVPNPCESEDECRFLKEIYSNPLFDEEIISIKIGPHHFNDESDLIESLLNQDSLIISSSKIDSLFDEFARELILLKSIPPGIDKADCDPKDEIRLIEKLLYDNSSPRPQEEINSK</sequence>
<evidence type="ECO:0000313" key="1">
    <source>
        <dbReference type="EMBL" id="GFD39609.1"/>
    </source>
</evidence>
<accession>A0A699VZ05</accession>
<dbReference type="AlphaFoldDB" id="A0A699VZ05"/>
<comment type="caution">
    <text evidence="1">The sequence shown here is derived from an EMBL/GenBank/DDBJ whole genome shotgun (WGS) entry which is preliminary data.</text>
</comment>
<reference evidence="1" key="1">
    <citation type="journal article" date="2019" name="Sci. Rep.">
        <title>Draft genome of Tanacetum cinerariifolium, the natural source of mosquito coil.</title>
        <authorList>
            <person name="Yamashiro T."/>
            <person name="Shiraishi A."/>
            <person name="Satake H."/>
            <person name="Nakayama K."/>
        </authorList>
    </citation>
    <scope>NUCLEOTIDE SEQUENCE</scope>
</reference>
<feature type="non-terminal residue" evidence="1">
    <location>
        <position position="1"/>
    </location>
</feature>
<name>A0A699VZ05_TANCI</name>
<organism evidence="1">
    <name type="scientific">Tanacetum cinerariifolium</name>
    <name type="common">Dalmatian daisy</name>
    <name type="synonym">Chrysanthemum cinerariifolium</name>
    <dbReference type="NCBI Taxonomy" id="118510"/>
    <lineage>
        <taxon>Eukaryota</taxon>
        <taxon>Viridiplantae</taxon>
        <taxon>Streptophyta</taxon>
        <taxon>Embryophyta</taxon>
        <taxon>Tracheophyta</taxon>
        <taxon>Spermatophyta</taxon>
        <taxon>Magnoliopsida</taxon>
        <taxon>eudicotyledons</taxon>
        <taxon>Gunneridae</taxon>
        <taxon>Pentapetalae</taxon>
        <taxon>asterids</taxon>
        <taxon>campanulids</taxon>
        <taxon>Asterales</taxon>
        <taxon>Asteraceae</taxon>
        <taxon>Asteroideae</taxon>
        <taxon>Anthemideae</taxon>
        <taxon>Anthemidinae</taxon>
        <taxon>Tanacetum</taxon>
    </lineage>
</organism>
<dbReference type="EMBL" id="BKCJ011519146">
    <property type="protein sequence ID" value="GFD39609.1"/>
    <property type="molecule type" value="Genomic_DNA"/>
</dbReference>
<feature type="non-terminal residue" evidence="1">
    <location>
        <position position="120"/>
    </location>
</feature>